<dbReference type="AlphaFoldDB" id="A0A9P8TGT7"/>
<organism evidence="1 2">
    <name type="scientific">Wickerhamomyces mucosus</name>
    <dbReference type="NCBI Taxonomy" id="1378264"/>
    <lineage>
        <taxon>Eukaryota</taxon>
        <taxon>Fungi</taxon>
        <taxon>Dikarya</taxon>
        <taxon>Ascomycota</taxon>
        <taxon>Saccharomycotina</taxon>
        <taxon>Saccharomycetes</taxon>
        <taxon>Phaffomycetales</taxon>
        <taxon>Wickerhamomycetaceae</taxon>
        <taxon>Wickerhamomyces</taxon>
    </lineage>
</organism>
<sequence length="568" mass="68680">MKGKTIYQAPNYDPKLFKHYKPDPSKKPIQLSRDFTYSLMVENCFKFPSADPIFDNIMGKLAAMENIKMVSISTDEGEFFASSNDLVKWEVEFLQQYKPLNNKFVTVQEYEKLLTNYYFEKNFPETNQLINKQTAKDGQYMKNIFESLTSDQTVSNFFKNSDEKYRYFDSRKHDIMEFKASIENIEARIKKERDSSNLLLMSNDNDDKHFDDEDENFYKAPNRKRKLPIRSRSLFKKINKENLESLAKLVQIYHPYIKSLPNSPELDEISHHFNSYSTDIGDEFRFQYDFDNEEQDPINNDINLASIKKILQIIDKEIELNFSRLKGEQFWEWWFKIFDECIGFQMTRELFNDIKFCITILKSYKFFLNFINLEIFKEIFQINILGNYIKLDLNKISNSCIFYPNIDCFYYRKLNYINNHSMIKSKLYDIYNYENYPMNYSIQELWNEWLYGFNNNLPIRNYEINRYILYTRINQYNLIAQFQFKSLEKFKIIKFIVYGWIIYKFSIQNLIDYLDSLIEFNGENSNWLIKSLDEISYYTFGYKINELQISLNEMFFCMEYNLDEHDFV</sequence>
<name>A0A9P8TGT7_9ASCO</name>
<reference evidence="1" key="2">
    <citation type="submission" date="2021-01" db="EMBL/GenBank/DDBJ databases">
        <authorList>
            <person name="Schikora-Tamarit M.A."/>
        </authorList>
    </citation>
    <scope>NUCLEOTIDE SEQUENCE</scope>
    <source>
        <strain evidence="1">CBS6341</strain>
    </source>
</reference>
<proteinExistence type="predicted"/>
<protein>
    <submittedName>
        <fullName evidence="1">Uncharacterized protein</fullName>
    </submittedName>
</protein>
<reference evidence="1" key="1">
    <citation type="journal article" date="2021" name="Open Biol.">
        <title>Shared evolutionary footprints suggest mitochondrial oxidative damage underlies multiple complex I losses in fungi.</title>
        <authorList>
            <person name="Schikora-Tamarit M.A."/>
            <person name="Marcet-Houben M."/>
            <person name="Nosek J."/>
            <person name="Gabaldon T."/>
        </authorList>
    </citation>
    <scope>NUCLEOTIDE SEQUENCE</scope>
    <source>
        <strain evidence="1">CBS6341</strain>
    </source>
</reference>
<accession>A0A9P8TGT7</accession>
<evidence type="ECO:0000313" key="1">
    <source>
        <dbReference type="EMBL" id="KAH3678110.1"/>
    </source>
</evidence>
<comment type="caution">
    <text evidence="1">The sequence shown here is derived from an EMBL/GenBank/DDBJ whole genome shotgun (WGS) entry which is preliminary data.</text>
</comment>
<keyword evidence="2" id="KW-1185">Reference proteome</keyword>
<gene>
    <name evidence="1" type="ORF">WICMUC_001674</name>
</gene>
<dbReference type="Proteomes" id="UP000769528">
    <property type="component" value="Unassembled WGS sequence"/>
</dbReference>
<dbReference type="EMBL" id="JAEUBF010000504">
    <property type="protein sequence ID" value="KAH3678110.1"/>
    <property type="molecule type" value="Genomic_DNA"/>
</dbReference>
<evidence type="ECO:0000313" key="2">
    <source>
        <dbReference type="Proteomes" id="UP000769528"/>
    </source>
</evidence>